<dbReference type="GO" id="GO:0006302">
    <property type="term" value="P:double-strand break repair"/>
    <property type="evidence" value="ECO:0007669"/>
    <property type="project" value="TreeGrafter"/>
</dbReference>
<feature type="domain" description="ATPase AAA-type core" evidence="4">
    <location>
        <begin position="297"/>
        <end position="408"/>
    </location>
</feature>
<dbReference type="GO" id="GO:0016887">
    <property type="term" value="F:ATP hydrolysis activity"/>
    <property type="evidence" value="ECO:0007669"/>
    <property type="project" value="InterPro"/>
</dbReference>
<comment type="caution">
    <text evidence="5">The sequence shown here is derived from an EMBL/GenBank/DDBJ whole genome shotgun (WGS) entry which is preliminary data.</text>
</comment>
<reference evidence="5 6" key="1">
    <citation type="submission" date="2019-05" db="EMBL/GenBank/DDBJ databases">
        <title>Nesterenkonia sp. GY074 isolated from the Southern Atlantic Ocean.</title>
        <authorList>
            <person name="Zhang G."/>
        </authorList>
    </citation>
    <scope>NUCLEOTIDE SEQUENCE [LARGE SCALE GENOMIC DNA]</scope>
    <source>
        <strain evidence="5 6">GY074</strain>
    </source>
</reference>
<dbReference type="OrthoDB" id="3237462at2"/>
<evidence type="ECO:0008006" key="7">
    <source>
        <dbReference type="Google" id="ProtNLM"/>
    </source>
</evidence>
<keyword evidence="1" id="KW-0227">DNA damage</keyword>
<name>A0A5R9B869_9MICC</name>
<accession>A0A5R9B869</accession>
<evidence type="ECO:0000256" key="2">
    <source>
        <dbReference type="SAM" id="MobiDB-lite"/>
    </source>
</evidence>
<dbReference type="AlphaFoldDB" id="A0A5R9B869"/>
<dbReference type="Pfam" id="PF13175">
    <property type="entry name" value="AAA_15"/>
    <property type="match status" value="1"/>
</dbReference>
<dbReference type="CDD" id="cd00267">
    <property type="entry name" value="ABC_ATPase"/>
    <property type="match status" value="1"/>
</dbReference>
<dbReference type="PANTHER" id="PTHR32182:SF25">
    <property type="entry name" value="SLR1056 PROTEIN"/>
    <property type="match status" value="1"/>
</dbReference>
<evidence type="ECO:0000259" key="3">
    <source>
        <dbReference type="Pfam" id="PF13175"/>
    </source>
</evidence>
<dbReference type="Proteomes" id="UP000310458">
    <property type="component" value="Unassembled WGS sequence"/>
</dbReference>
<keyword evidence="6" id="KW-1185">Reference proteome</keyword>
<dbReference type="PANTHER" id="PTHR32182">
    <property type="entry name" value="DNA REPLICATION AND REPAIR PROTEIN RECF"/>
    <property type="match status" value="1"/>
</dbReference>
<dbReference type="Pfam" id="PF13304">
    <property type="entry name" value="AAA_21"/>
    <property type="match status" value="1"/>
</dbReference>
<dbReference type="InterPro" id="IPR027417">
    <property type="entry name" value="P-loop_NTPase"/>
</dbReference>
<sequence>MRLVSAHIRGYGRLVDTTIKLDQKLISVVGPNEAGKTTLLKALSYIEADEALELKSWARAGEANSSTEIVSLRYLLGEDDKESLGDLDLLDSPAEFIAARSADGRLLWWTEPPLKRCTSLLREGCIHLHEALGATSSLTATPPESSELTDVDSSPEGTQLLNELNEYAEALDQYVSAEETSQENIDWLLERAQELRDQVVDSAPFAEVEAALNKVIAWGEADDPCVEARKRLWGSSPDFALFRDEDRALRSTYTLDKKLLKGPPPALSNLLRLAELDLQALATADQQQQIARRETLLRRANRNLSKHVSNVWKQSDLTVELQMDGGVLRINVIEDGEHSSPFAERSQGLRTFVALAAFLSGRDTGRPTILLVDEAESHLHIDAQADLIDMFAEQQQAEKIIYTTHSPACLPRDMGIGLRAVVIDGDESSHVENAFWTMEGHGLSPVMFAMGAAAAAFTPARYAVIGEGASDMLLLPSLIRASVDLQRLPYQVAPGLSEAPKNAFPDLDLEAARVAFLVDGDSGGEALAKKLCQVFPRERIACLPLPGIENALDAEAYRKVFTELLRQRNGSVETLELPGFPDESTKSWAKILEDWAQEAGIDFPSKTEVAYRLLEVEPVPLSETGRAALSKLHSDLVHALNI</sequence>
<organism evidence="5 6">
    <name type="scientific">Nesterenkonia salmonea</name>
    <dbReference type="NCBI Taxonomy" id="1804987"/>
    <lineage>
        <taxon>Bacteria</taxon>
        <taxon>Bacillati</taxon>
        <taxon>Actinomycetota</taxon>
        <taxon>Actinomycetes</taxon>
        <taxon>Micrococcales</taxon>
        <taxon>Micrococcaceae</taxon>
        <taxon>Nesterenkonia</taxon>
    </lineage>
</organism>
<evidence type="ECO:0000313" key="5">
    <source>
        <dbReference type="EMBL" id="TLP92221.1"/>
    </source>
</evidence>
<evidence type="ECO:0000259" key="4">
    <source>
        <dbReference type="Pfam" id="PF13304"/>
    </source>
</evidence>
<proteinExistence type="predicted"/>
<dbReference type="GO" id="GO:0005524">
    <property type="term" value="F:ATP binding"/>
    <property type="evidence" value="ECO:0007669"/>
    <property type="project" value="InterPro"/>
</dbReference>
<evidence type="ECO:0000256" key="1">
    <source>
        <dbReference type="ARBA" id="ARBA00023236"/>
    </source>
</evidence>
<dbReference type="GO" id="GO:0009432">
    <property type="term" value="P:SOS response"/>
    <property type="evidence" value="ECO:0007669"/>
    <property type="project" value="UniProtKB-KW"/>
</dbReference>
<dbReference type="SUPFAM" id="SSF52540">
    <property type="entry name" value="P-loop containing nucleoside triphosphate hydrolases"/>
    <property type="match status" value="1"/>
</dbReference>
<evidence type="ECO:0000313" key="6">
    <source>
        <dbReference type="Proteomes" id="UP000310458"/>
    </source>
</evidence>
<dbReference type="EMBL" id="VAVZ01000074">
    <property type="protein sequence ID" value="TLP92221.1"/>
    <property type="molecule type" value="Genomic_DNA"/>
</dbReference>
<dbReference type="GO" id="GO:0000731">
    <property type="term" value="P:DNA synthesis involved in DNA repair"/>
    <property type="evidence" value="ECO:0007669"/>
    <property type="project" value="TreeGrafter"/>
</dbReference>
<gene>
    <name evidence="5" type="ORF">FEF26_15040</name>
</gene>
<dbReference type="RefSeq" id="WP_138254351.1">
    <property type="nucleotide sequence ID" value="NZ_VAVZ01000074.1"/>
</dbReference>
<protein>
    <recommendedName>
        <fullName evidence="7">AAA+ ATPase domain-containing protein</fullName>
    </recommendedName>
</protein>
<keyword evidence="1" id="KW-0742">SOS response</keyword>
<dbReference type="InterPro" id="IPR003959">
    <property type="entry name" value="ATPase_AAA_core"/>
</dbReference>
<dbReference type="InterPro" id="IPR041685">
    <property type="entry name" value="AAA_GajA/Old/RecF-like"/>
</dbReference>
<feature type="domain" description="Endonuclease GajA/Old nuclease/RecF-like AAA" evidence="3">
    <location>
        <begin position="1"/>
        <end position="184"/>
    </location>
</feature>
<feature type="region of interest" description="Disordered" evidence="2">
    <location>
        <begin position="137"/>
        <end position="156"/>
    </location>
</feature>
<dbReference type="Gene3D" id="3.40.50.300">
    <property type="entry name" value="P-loop containing nucleotide triphosphate hydrolases"/>
    <property type="match status" value="1"/>
</dbReference>